<dbReference type="EMBL" id="CP060131">
    <property type="protein sequence ID" value="QNG50275.1"/>
    <property type="molecule type" value="Genomic_DNA"/>
</dbReference>
<dbReference type="InterPro" id="IPR036388">
    <property type="entry name" value="WH-like_DNA-bd_sf"/>
</dbReference>
<dbReference type="GO" id="GO:0003677">
    <property type="term" value="F:DNA binding"/>
    <property type="evidence" value="ECO:0007669"/>
    <property type="project" value="UniProtKB-KW"/>
</dbReference>
<sequence length="251" mass="27115">MTISGGGRGRPRPVTGPGRRPSAQGLGSLVYAQIKDQLLDGVFHAGQRLQVEALRTEFGVSKQPVMEALRRLSGEGLVEIIPQVGCQVCSYPQREVDDFFRLFGAMEGTIAEIAASRRTDAQLTRLAQAESRIGDLRAVTDPAERSRGYRTHNRTFHGVVHEMAASPVMAVTSRRMWDLSDFLINTHGALAPLSSALDLRHADHEQILAALGERDGAAARKETEAHIVGTLEIIWATGTRSPDDVGDAAGA</sequence>
<name>A0A7G7MBW4_9PSEU</name>
<keyword evidence="7" id="KW-1185">Reference proteome</keyword>
<dbReference type="RefSeq" id="WP_185717037.1">
    <property type="nucleotide sequence ID" value="NZ_BAAAWI010000001.1"/>
</dbReference>
<dbReference type="InterPro" id="IPR036390">
    <property type="entry name" value="WH_DNA-bd_sf"/>
</dbReference>
<organism evidence="6 7">
    <name type="scientific">Pseudonocardia petroleophila</name>
    <dbReference type="NCBI Taxonomy" id="37331"/>
    <lineage>
        <taxon>Bacteria</taxon>
        <taxon>Bacillati</taxon>
        <taxon>Actinomycetota</taxon>
        <taxon>Actinomycetes</taxon>
        <taxon>Pseudonocardiales</taxon>
        <taxon>Pseudonocardiaceae</taxon>
        <taxon>Pseudonocardia</taxon>
    </lineage>
</organism>
<dbReference type="Gene3D" id="1.20.120.530">
    <property type="entry name" value="GntR ligand-binding domain-like"/>
    <property type="match status" value="1"/>
</dbReference>
<feature type="compositionally biased region" description="Low complexity" evidence="4">
    <location>
        <begin position="12"/>
        <end position="21"/>
    </location>
</feature>
<accession>A0A7G7MBW4</accession>
<dbReference type="AlphaFoldDB" id="A0A7G7MBW4"/>
<evidence type="ECO:0000259" key="5">
    <source>
        <dbReference type="PROSITE" id="PS50949"/>
    </source>
</evidence>
<dbReference type="InterPro" id="IPR000524">
    <property type="entry name" value="Tscrpt_reg_HTH_GntR"/>
</dbReference>
<evidence type="ECO:0000256" key="2">
    <source>
        <dbReference type="ARBA" id="ARBA00023125"/>
    </source>
</evidence>
<evidence type="ECO:0000256" key="3">
    <source>
        <dbReference type="ARBA" id="ARBA00023163"/>
    </source>
</evidence>
<dbReference type="PANTHER" id="PTHR43537">
    <property type="entry name" value="TRANSCRIPTIONAL REGULATOR, GNTR FAMILY"/>
    <property type="match status" value="1"/>
</dbReference>
<dbReference type="InterPro" id="IPR008920">
    <property type="entry name" value="TF_FadR/GntR_C"/>
</dbReference>
<dbReference type="CDD" id="cd07377">
    <property type="entry name" value="WHTH_GntR"/>
    <property type="match status" value="1"/>
</dbReference>
<keyword evidence="1" id="KW-0805">Transcription regulation</keyword>
<gene>
    <name evidence="6" type="ORF">H6H00_18705</name>
</gene>
<evidence type="ECO:0000256" key="4">
    <source>
        <dbReference type="SAM" id="MobiDB-lite"/>
    </source>
</evidence>
<keyword evidence="2" id="KW-0238">DNA-binding</keyword>
<protein>
    <submittedName>
        <fullName evidence="6">GntR family transcriptional regulator</fullName>
    </submittedName>
</protein>
<dbReference type="SUPFAM" id="SSF48008">
    <property type="entry name" value="GntR ligand-binding domain-like"/>
    <property type="match status" value="1"/>
</dbReference>
<dbReference type="InterPro" id="IPR011711">
    <property type="entry name" value="GntR_C"/>
</dbReference>
<evidence type="ECO:0000313" key="7">
    <source>
        <dbReference type="Proteomes" id="UP000515728"/>
    </source>
</evidence>
<dbReference type="SMART" id="SM00345">
    <property type="entry name" value="HTH_GNTR"/>
    <property type="match status" value="1"/>
</dbReference>
<dbReference type="SUPFAM" id="SSF46785">
    <property type="entry name" value="Winged helix' DNA-binding domain"/>
    <property type="match status" value="1"/>
</dbReference>
<dbReference type="Gene3D" id="1.10.10.10">
    <property type="entry name" value="Winged helix-like DNA-binding domain superfamily/Winged helix DNA-binding domain"/>
    <property type="match status" value="1"/>
</dbReference>
<dbReference type="SMART" id="SM00895">
    <property type="entry name" value="FCD"/>
    <property type="match status" value="1"/>
</dbReference>
<dbReference type="Pfam" id="PF00392">
    <property type="entry name" value="GntR"/>
    <property type="match status" value="1"/>
</dbReference>
<evidence type="ECO:0000256" key="1">
    <source>
        <dbReference type="ARBA" id="ARBA00023015"/>
    </source>
</evidence>
<feature type="region of interest" description="Disordered" evidence="4">
    <location>
        <begin position="1"/>
        <end position="24"/>
    </location>
</feature>
<dbReference type="Pfam" id="PF07729">
    <property type="entry name" value="FCD"/>
    <property type="match status" value="1"/>
</dbReference>
<dbReference type="GO" id="GO:0003700">
    <property type="term" value="F:DNA-binding transcription factor activity"/>
    <property type="evidence" value="ECO:0007669"/>
    <property type="project" value="InterPro"/>
</dbReference>
<feature type="domain" description="HTH gntR-type" evidence="5">
    <location>
        <begin position="24"/>
        <end position="91"/>
    </location>
</feature>
<proteinExistence type="predicted"/>
<keyword evidence="3" id="KW-0804">Transcription</keyword>
<dbReference type="PROSITE" id="PS50949">
    <property type="entry name" value="HTH_GNTR"/>
    <property type="match status" value="1"/>
</dbReference>
<evidence type="ECO:0000313" key="6">
    <source>
        <dbReference type="EMBL" id="QNG50275.1"/>
    </source>
</evidence>
<dbReference type="Proteomes" id="UP000515728">
    <property type="component" value="Chromosome"/>
</dbReference>
<dbReference type="KEGG" id="ppel:H6H00_18705"/>
<dbReference type="PANTHER" id="PTHR43537:SF24">
    <property type="entry name" value="GLUCONATE OPERON TRANSCRIPTIONAL REPRESSOR"/>
    <property type="match status" value="1"/>
</dbReference>
<reference evidence="6 7" key="1">
    <citation type="submission" date="2020-08" db="EMBL/GenBank/DDBJ databases">
        <authorList>
            <person name="Mo P."/>
        </authorList>
    </citation>
    <scope>NUCLEOTIDE SEQUENCE [LARGE SCALE GENOMIC DNA]</scope>
    <source>
        <strain evidence="6 7">CGMCC 4.1532</strain>
    </source>
</reference>